<feature type="compositionally biased region" description="Low complexity" evidence="1">
    <location>
        <begin position="225"/>
        <end position="236"/>
    </location>
</feature>
<feature type="region of interest" description="Disordered" evidence="1">
    <location>
        <begin position="479"/>
        <end position="526"/>
    </location>
</feature>
<reference evidence="3 4" key="1">
    <citation type="journal article" date="2004" name="Nature">
        <title>Genome evolution in yeasts.</title>
        <authorList>
            <consortium name="Genolevures"/>
            <person name="Dujon B."/>
            <person name="Sherman D."/>
            <person name="Fischer G."/>
            <person name="Durrens P."/>
            <person name="Casaregola S."/>
            <person name="Lafontaine I."/>
            <person name="de Montigny J."/>
            <person name="Marck C."/>
            <person name="Neuveglise C."/>
            <person name="Talla E."/>
            <person name="Goffard N."/>
            <person name="Frangeul L."/>
            <person name="Aigle M."/>
            <person name="Anthouard V."/>
            <person name="Babour A."/>
            <person name="Barbe V."/>
            <person name="Barnay S."/>
            <person name="Blanchin S."/>
            <person name="Beckerich J.M."/>
            <person name="Beyne E."/>
            <person name="Bleykasten C."/>
            <person name="Boisrame A."/>
            <person name="Boyer J."/>
            <person name="Cattolico L."/>
            <person name="Confanioleri F."/>
            <person name="de Daruvar A."/>
            <person name="Despons L."/>
            <person name="Fabre E."/>
            <person name="Fairhead C."/>
            <person name="Ferry-Dumazet H."/>
            <person name="Groppi A."/>
            <person name="Hantraye F."/>
            <person name="Hennequin C."/>
            <person name="Jauniaux N."/>
            <person name="Joyet P."/>
            <person name="Kachouri R."/>
            <person name="Kerrest A."/>
            <person name="Koszul R."/>
            <person name="Lemaire M."/>
            <person name="Lesur I."/>
            <person name="Ma L."/>
            <person name="Muller H."/>
            <person name="Nicaud J.M."/>
            <person name="Nikolski M."/>
            <person name="Oztas S."/>
            <person name="Ozier-Kalogeropoulos O."/>
            <person name="Pellenz S."/>
            <person name="Potier S."/>
            <person name="Richard G.F."/>
            <person name="Straub M.L."/>
            <person name="Suleau A."/>
            <person name="Swennene D."/>
            <person name="Tekaia F."/>
            <person name="Wesolowski-Louvel M."/>
            <person name="Westhof E."/>
            <person name="Wirth B."/>
            <person name="Zeniou-Meyer M."/>
            <person name="Zivanovic I."/>
            <person name="Bolotin-Fukuhara M."/>
            <person name="Thierry A."/>
            <person name="Bouchier C."/>
            <person name="Caudron B."/>
            <person name="Scarpelli C."/>
            <person name="Gaillardin C."/>
            <person name="Weissenbach J."/>
            <person name="Wincker P."/>
            <person name="Souciet J.L."/>
        </authorList>
    </citation>
    <scope>NUCLEOTIDE SEQUENCE [LARGE SCALE GENOMIC DNA]</scope>
    <source>
        <strain evidence="4">ATCC 36239 / CBS 767 / BCRC 21394 / JCM 1990 / NBRC 0083 / IGC 2968</strain>
    </source>
</reference>
<dbReference type="HOGENOM" id="CLU_377649_0_0_1"/>
<feature type="compositionally biased region" description="Low complexity" evidence="1">
    <location>
        <begin position="167"/>
        <end position="189"/>
    </location>
</feature>
<dbReference type="eggNOG" id="ENOG502QS30">
    <property type="taxonomic scope" value="Eukaryota"/>
</dbReference>
<feature type="compositionally biased region" description="Low complexity" evidence="1">
    <location>
        <begin position="657"/>
        <end position="666"/>
    </location>
</feature>
<proteinExistence type="predicted"/>
<dbReference type="GO" id="GO:0006357">
    <property type="term" value="P:regulation of transcription by RNA polymerase II"/>
    <property type="evidence" value="ECO:0007669"/>
    <property type="project" value="TreeGrafter"/>
</dbReference>
<evidence type="ECO:0000313" key="3">
    <source>
        <dbReference type="EMBL" id="CAR65350.1"/>
    </source>
</evidence>
<sequence>MINTGANNVSSAPHNRTNPSVQAQTQAHLQHSKLSVQQQQLLRQRQQQQLQQQQQQQQVTQQRQPRPNLQNYHFASTSPEVLKKYAKYPPSLSFHIYESHYRLSNSQDSNIIPKSSPMIKSFLQHVMREEIPFEMSELIKDFAIRSYDGCLILQVYDHRNMIPAGAPNSSNASSTSASTANNTDSSNPSGSTSANINTVANTTTDTSGPASKSSSPSQNGTNNMVSSTTTTTIESTKVISKPKAYRTLLRPTQLSLYYDLLYHTDSALTKFTDPLSLQMESEILTLTNRKVDLSVPLNPYLCEDYLKPEIEYPRKEWDEKNQDWKLIHSHRDEVQNPPRKLHQDELIMHKSSDYEEIMFLLSNKYKRSDDTSDKKLVVVGSSSLVSTGTTNKNGKEDSVDPEDKGKNSETKNGSTTVVNSNTTSNSTTGQFMRLRYIEEIRKRREAQKAQQEAVAAQATNNGANLLAQSNNAAAINASKETVPDNKGSFAPQDTNILRPGSQPPAAPANSQLQRQQQMMAEKAQTLRARQFQAQQQAQQQARQQLQQQQLQQQTNKRQKTDHVQQQPPQPPQSQQQQQQPQQPYNSISSTPQMGMSQPASSMGTPVMNGNMPTPQQRFQQAQQQALSQQPSQSGPSQPQSQGQLNASPAGQTPGTAQNQPNQTQIQQQQIFQNTLNPQEQQTFRQLQSRMNAFAMMGNSGIAPNRAQLTQQQQQQAIQQAKLIQQQLLQKFPVYFQRLRQFQLLQQQRRQQQQQQPQPPSQSPQPMGNIPSSLPQNSQFNQHQNVGGKTVPGAMSPQQQQMINQQMLQQMANNMNQQGKKKMYKKK</sequence>
<feature type="region of interest" description="Disordered" evidence="1">
    <location>
        <begin position="745"/>
        <end position="826"/>
    </location>
</feature>
<dbReference type="RefSeq" id="XP_002769957.1">
    <property type="nucleotide sequence ID" value="XM_002769911.1"/>
</dbReference>
<dbReference type="InParanoid" id="B5RSP4"/>
<dbReference type="AlphaFoldDB" id="B5RSP4"/>
<name>B5RSP4_DEBHA</name>
<feature type="compositionally biased region" description="Low complexity" evidence="1">
    <location>
        <begin position="612"/>
        <end position="643"/>
    </location>
</feature>
<dbReference type="KEGG" id="dha:DEHA2A02354g"/>
<feature type="region of interest" description="Disordered" evidence="1">
    <location>
        <begin position="1"/>
        <end position="38"/>
    </location>
</feature>
<feature type="compositionally biased region" description="Polar residues" evidence="1">
    <location>
        <begin position="644"/>
        <end position="656"/>
    </location>
</feature>
<dbReference type="VEuPathDB" id="FungiDB:DEHA2A02354g"/>
<keyword evidence="4" id="KW-1185">Reference proteome</keyword>
<dbReference type="Pfam" id="PF12090">
    <property type="entry name" value="Spt20_SEP"/>
    <property type="match status" value="1"/>
</dbReference>
<dbReference type="GO" id="GO:0000124">
    <property type="term" value="C:SAGA complex"/>
    <property type="evidence" value="ECO:0007669"/>
    <property type="project" value="InterPro"/>
</dbReference>
<dbReference type="STRING" id="284592.B5RSP4"/>
<feature type="region of interest" description="Disordered" evidence="1">
    <location>
        <begin position="546"/>
        <end position="666"/>
    </location>
</feature>
<dbReference type="InterPro" id="IPR046468">
    <property type="entry name" value="Spt20-like_SEP"/>
</dbReference>
<organism evidence="3 4">
    <name type="scientific">Debaryomyces hansenii (strain ATCC 36239 / CBS 767 / BCRC 21394 / JCM 1990 / NBRC 0083 / IGC 2968)</name>
    <name type="common">Yeast</name>
    <name type="synonym">Torulaspora hansenii</name>
    <dbReference type="NCBI Taxonomy" id="284592"/>
    <lineage>
        <taxon>Eukaryota</taxon>
        <taxon>Fungi</taxon>
        <taxon>Dikarya</taxon>
        <taxon>Ascomycota</taxon>
        <taxon>Saccharomycotina</taxon>
        <taxon>Pichiomycetes</taxon>
        <taxon>Debaryomycetaceae</taxon>
        <taxon>Debaryomyces</taxon>
    </lineage>
</organism>
<feature type="compositionally biased region" description="Low complexity" evidence="1">
    <location>
        <begin position="794"/>
        <end position="817"/>
    </location>
</feature>
<feature type="compositionally biased region" description="Polar residues" evidence="1">
    <location>
        <begin position="769"/>
        <end position="786"/>
    </location>
</feature>
<dbReference type="OMA" id="HNYNEHI"/>
<protein>
    <submittedName>
        <fullName evidence="3">DEHA2A02354p</fullName>
    </submittedName>
</protein>
<evidence type="ECO:0000256" key="1">
    <source>
        <dbReference type="SAM" id="MobiDB-lite"/>
    </source>
</evidence>
<feature type="compositionally biased region" description="Polar residues" evidence="1">
    <location>
        <begin position="584"/>
        <end position="603"/>
    </location>
</feature>
<dbReference type="PANTHER" id="PTHR13526:SF8">
    <property type="entry name" value="TRANSCRIPTION FACTOR SPT20 HOMOLOG"/>
    <property type="match status" value="1"/>
</dbReference>
<feature type="compositionally biased region" description="Polar residues" evidence="1">
    <location>
        <begin position="190"/>
        <end position="206"/>
    </location>
</feature>
<feature type="compositionally biased region" description="Low complexity" evidence="1">
    <location>
        <begin position="745"/>
        <end position="755"/>
    </location>
</feature>
<feature type="region of interest" description="Disordered" evidence="1">
    <location>
        <begin position="385"/>
        <end position="430"/>
    </location>
</feature>
<dbReference type="GO" id="GO:0003712">
    <property type="term" value="F:transcription coregulator activity"/>
    <property type="evidence" value="ECO:0007669"/>
    <property type="project" value="InterPro"/>
</dbReference>
<feature type="compositionally biased region" description="Polar residues" evidence="1">
    <location>
        <begin position="1"/>
        <end position="36"/>
    </location>
</feature>
<evidence type="ECO:0000259" key="2">
    <source>
        <dbReference type="Pfam" id="PF12090"/>
    </source>
</evidence>
<feature type="compositionally biased region" description="Low complexity" evidence="1">
    <location>
        <begin position="207"/>
        <end position="217"/>
    </location>
</feature>
<feature type="compositionally biased region" description="Low complexity" evidence="1">
    <location>
        <begin position="572"/>
        <end position="583"/>
    </location>
</feature>
<gene>
    <name evidence="3" type="ordered locus">DEHA2A02354g</name>
</gene>
<dbReference type="OrthoDB" id="1932706at2759"/>
<feature type="domain" description="Spt20-like SEP" evidence="2">
    <location>
        <begin position="87"/>
        <end position="309"/>
    </location>
</feature>
<feature type="region of interest" description="Disordered" evidence="1">
    <location>
        <begin position="167"/>
        <end position="236"/>
    </location>
</feature>
<accession>B5RSP4</accession>
<dbReference type="GeneID" id="8998056"/>
<feature type="compositionally biased region" description="Low complexity" evidence="1">
    <location>
        <begin position="412"/>
        <end position="429"/>
    </location>
</feature>
<evidence type="ECO:0000313" key="4">
    <source>
        <dbReference type="Proteomes" id="UP000000599"/>
    </source>
</evidence>
<feature type="compositionally biased region" description="Polar residues" evidence="1">
    <location>
        <begin position="508"/>
        <end position="518"/>
    </location>
</feature>
<dbReference type="InterPro" id="IPR021950">
    <property type="entry name" value="Spt20"/>
</dbReference>
<dbReference type="PANTHER" id="PTHR13526">
    <property type="entry name" value="TRANSCRIPTION FACTOR SPT20 HOMOLOG"/>
    <property type="match status" value="1"/>
</dbReference>
<dbReference type="Proteomes" id="UP000000599">
    <property type="component" value="Chromosome A"/>
</dbReference>
<dbReference type="FunCoup" id="B5RSP4">
    <property type="interactions" value="418"/>
</dbReference>
<dbReference type="EMBL" id="CR382133">
    <property type="protein sequence ID" value="CAR65350.1"/>
    <property type="molecule type" value="Genomic_DNA"/>
</dbReference>
<feature type="compositionally biased region" description="Basic and acidic residues" evidence="1">
    <location>
        <begin position="393"/>
        <end position="409"/>
    </location>
</feature>